<comment type="similarity">
    <text evidence="2">Belongs to the OXA1/ALB3/YidC (TC 2.A.9.2) family.</text>
</comment>
<dbReference type="InterPro" id="IPR001708">
    <property type="entry name" value="YidC/ALB3/OXA1/COX18"/>
</dbReference>
<dbReference type="PANTHER" id="PTHR12428:SF65">
    <property type="entry name" value="CYTOCHROME C OXIDASE ASSEMBLY PROTEIN COX18, MITOCHONDRIAL"/>
    <property type="match status" value="1"/>
</dbReference>
<dbReference type="GO" id="GO:0032977">
    <property type="term" value="F:membrane insertase activity"/>
    <property type="evidence" value="ECO:0007669"/>
    <property type="project" value="InterPro"/>
</dbReference>
<organism evidence="7 8">
    <name type="scientific">Trifolium subterraneum</name>
    <name type="common">Subterranean clover</name>
    <dbReference type="NCBI Taxonomy" id="3900"/>
    <lineage>
        <taxon>Eukaryota</taxon>
        <taxon>Viridiplantae</taxon>
        <taxon>Streptophyta</taxon>
        <taxon>Embryophyta</taxon>
        <taxon>Tracheophyta</taxon>
        <taxon>Spermatophyta</taxon>
        <taxon>Magnoliopsida</taxon>
        <taxon>eudicotyledons</taxon>
        <taxon>Gunneridae</taxon>
        <taxon>Pentapetalae</taxon>
        <taxon>rosids</taxon>
        <taxon>fabids</taxon>
        <taxon>Fabales</taxon>
        <taxon>Fabaceae</taxon>
        <taxon>Papilionoideae</taxon>
        <taxon>50 kb inversion clade</taxon>
        <taxon>NPAAA clade</taxon>
        <taxon>Hologalegina</taxon>
        <taxon>IRL clade</taxon>
        <taxon>Trifolieae</taxon>
        <taxon>Trifolium</taxon>
    </lineage>
</organism>
<evidence type="ECO:0000256" key="2">
    <source>
        <dbReference type="ARBA" id="ARBA00010583"/>
    </source>
</evidence>
<proteinExistence type="inferred from homology"/>
<keyword evidence="3 6" id="KW-0812">Transmembrane</keyword>
<keyword evidence="8" id="KW-1185">Reference proteome</keyword>
<dbReference type="GO" id="GO:0032979">
    <property type="term" value="P:protein insertion into mitochondrial inner membrane from matrix"/>
    <property type="evidence" value="ECO:0007669"/>
    <property type="project" value="TreeGrafter"/>
</dbReference>
<comment type="subcellular location">
    <subcellularLocation>
        <location evidence="1">Membrane</location>
        <topology evidence="1">Multi-pass membrane protein</topology>
    </subcellularLocation>
</comment>
<evidence type="ECO:0000256" key="1">
    <source>
        <dbReference type="ARBA" id="ARBA00004141"/>
    </source>
</evidence>
<evidence type="ECO:0000256" key="6">
    <source>
        <dbReference type="SAM" id="Phobius"/>
    </source>
</evidence>
<evidence type="ECO:0000313" key="8">
    <source>
        <dbReference type="Proteomes" id="UP000242715"/>
    </source>
</evidence>
<evidence type="ECO:0000256" key="4">
    <source>
        <dbReference type="ARBA" id="ARBA00022989"/>
    </source>
</evidence>
<protein>
    <submittedName>
        <fullName evidence="7">Uncharacterized protein</fullName>
    </submittedName>
</protein>
<dbReference type="AlphaFoldDB" id="A0A2Z6PB59"/>
<dbReference type="EMBL" id="DF974278">
    <property type="protein sequence ID" value="GAU47060.1"/>
    <property type="molecule type" value="Genomic_DNA"/>
</dbReference>
<name>A0A2Z6PB59_TRISU</name>
<keyword evidence="5 6" id="KW-0472">Membrane</keyword>
<evidence type="ECO:0000313" key="7">
    <source>
        <dbReference type="EMBL" id="GAU47060.1"/>
    </source>
</evidence>
<evidence type="ECO:0000256" key="3">
    <source>
        <dbReference type="ARBA" id="ARBA00022692"/>
    </source>
</evidence>
<evidence type="ECO:0000256" key="5">
    <source>
        <dbReference type="ARBA" id="ARBA00023136"/>
    </source>
</evidence>
<dbReference type="PANTHER" id="PTHR12428">
    <property type="entry name" value="OXA1"/>
    <property type="match status" value="1"/>
</dbReference>
<dbReference type="OrthoDB" id="2148490at2759"/>
<reference evidence="8" key="1">
    <citation type="journal article" date="2017" name="Front. Plant Sci.">
        <title>Climate Clever Clovers: New Paradigm to Reduce the Environmental Footprint of Ruminants by Breeding Low Methanogenic Forages Utilizing Haplotype Variation.</title>
        <authorList>
            <person name="Kaur P."/>
            <person name="Appels R."/>
            <person name="Bayer P.E."/>
            <person name="Keeble-Gagnere G."/>
            <person name="Wang J."/>
            <person name="Hirakawa H."/>
            <person name="Shirasawa K."/>
            <person name="Vercoe P."/>
            <person name="Stefanova K."/>
            <person name="Durmic Z."/>
            <person name="Nichols P."/>
            <person name="Revell C."/>
            <person name="Isobe S.N."/>
            <person name="Edwards D."/>
            <person name="Erskine W."/>
        </authorList>
    </citation>
    <scope>NUCLEOTIDE SEQUENCE [LARGE SCALE GENOMIC DNA]</scope>
    <source>
        <strain evidence="8">cv. Daliak</strain>
    </source>
</reference>
<keyword evidence="4 6" id="KW-1133">Transmembrane helix</keyword>
<gene>
    <name evidence="7" type="ORF">TSUD_181730</name>
</gene>
<accession>A0A2Z6PB59</accession>
<dbReference type="Proteomes" id="UP000242715">
    <property type="component" value="Unassembled WGS sequence"/>
</dbReference>
<sequence>MATTASLRSLLCRSRPSSLLYLPRVLTSHPPPPLPSPFTHHSPSSTILDAFRTRAFSTSSSNDSDFDTDSFGLDSPAHSEILKAVSDSASAVGDDIPAFPIRMVISMIDSFHDFTGFPWWLTIVSSTLALRIVLLFPLVVTLHKLKRISEFVPK</sequence>
<feature type="transmembrane region" description="Helical" evidence="6">
    <location>
        <begin position="117"/>
        <end position="140"/>
    </location>
</feature>
<dbReference type="GO" id="GO:0005743">
    <property type="term" value="C:mitochondrial inner membrane"/>
    <property type="evidence" value="ECO:0007669"/>
    <property type="project" value="TreeGrafter"/>
</dbReference>